<dbReference type="PANTHER" id="PTHR43133:SF46">
    <property type="entry name" value="RNA POLYMERASE SIGMA-70 FACTOR ECF SUBFAMILY"/>
    <property type="match status" value="1"/>
</dbReference>
<dbReference type="eggNOG" id="COG1595">
    <property type="taxonomic scope" value="Bacteria"/>
</dbReference>
<dbReference type="InterPro" id="IPR014284">
    <property type="entry name" value="RNA_pol_sigma-70_dom"/>
</dbReference>
<evidence type="ECO:0000259" key="5">
    <source>
        <dbReference type="Pfam" id="PF04542"/>
    </source>
</evidence>
<reference evidence="7 8" key="1">
    <citation type="journal article" date="2011" name="Stand. Genomic Sci.">
        <title>Non-contiguous finished genome sequence of Bacteroides coprosuis type strain (PC139).</title>
        <authorList>
            <person name="Land M."/>
            <person name="Held B."/>
            <person name="Gronow S."/>
            <person name="Abt B."/>
            <person name="Lucas S."/>
            <person name="Del Rio T.G."/>
            <person name="Nolan M."/>
            <person name="Tice H."/>
            <person name="Cheng J.F."/>
            <person name="Pitluck S."/>
            <person name="Liolios K."/>
            <person name="Pagani I."/>
            <person name="Ivanova N."/>
            <person name="Mavromatis K."/>
            <person name="Mikhailova N."/>
            <person name="Pati A."/>
            <person name="Tapia R."/>
            <person name="Han C."/>
            <person name="Goodwin L."/>
            <person name="Chen A."/>
            <person name="Palaniappan K."/>
            <person name="Hauser L."/>
            <person name="Brambilla E.M."/>
            <person name="Rohde M."/>
            <person name="Goker M."/>
            <person name="Detter J.C."/>
            <person name="Woyke T."/>
            <person name="Bristow J."/>
            <person name="Eisen J.A."/>
            <person name="Markowitz V."/>
            <person name="Hugenholtz P."/>
            <person name="Kyrpides N.C."/>
            <person name="Klenk H.P."/>
            <person name="Lapidus A."/>
        </authorList>
    </citation>
    <scope>NUCLEOTIDE SEQUENCE [LARGE SCALE GENOMIC DNA]</scope>
    <source>
        <strain evidence="7 8">DSM 18011</strain>
    </source>
</reference>
<sequence length="197" mass="23039">MKGDNINSTEAILIRQLKKGSQLAFSSLYEKYSKEAYMLSLKYLCSKELAEDAVQNLFIKIWVKKKDIDENKPFNRYLFTILKNDLLNTLRDSQKNVTVLEDCLEMLLNLYASEEIEEVENNKERQLNMIKKAVAALSSQRQRIFLMKYSGKYTNQEIADILNLSINTIKYQYYQSLKQIRSYVTNIALLMLFNGTL</sequence>
<dbReference type="InterPro" id="IPR036388">
    <property type="entry name" value="WH-like_DNA-bd_sf"/>
</dbReference>
<organism evidence="7 8">
    <name type="scientific">Bacteroides coprosuis DSM 18011</name>
    <dbReference type="NCBI Taxonomy" id="679937"/>
    <lineage>
        <taxon>Bacteria</taxon>
        <taxon>Pseudomonadati</taxon>
        <taxon>Bacteroidota</taxon>
        <taxon>Bacteroidia</taxon>
        <taxon>Bacteroidales</taxon>
        <taxon>Bacteroidaceae</taxon>
        <taxon>Bacteroides</taxon>
    </lineage>
</organism>
<evidence type="ECO:0000313" key="8">
    <source>
        <dbReference type="Proteomes" id="UP000018439"/>
    </source>
</evidence>
<dbReference type="InterPro" id="IPR007627">
    <property type="entry name" value="RNA_pol_sigma70_r2"/>
</dbReference>
<dbReference type="PANTHER" id="PTHR43133">
    <property type="entry name" value="RNA POLYMERASE ECF-TYPE SIGMA FACTO"/>
    <property type="match status" value="1"/>
</dbReference>
<dbReference type="InterPro" id="IPR039425">
    <property type="entry name" value="RNA_pol_sigma-70-like"/>
</dbReference>
<dbReference type="InterPro" id="IPR013325">
    <property type="entry name" value="RNA_pol_sigma_r2"/>
</dbReference>
<dbReference type="InterPro" id="IPR013324">
    <property type="entry name" value="RNA_pol_sigma_r3/r4-like"/>
</dbReference>
<feature type="domain" description="RNA polymerase sigma-70 region 2" evidence="5">
    <location>
        <begin position="28"/>
        <end position="94"/>
    </location>
</feature>
<evidence type="ECO:0000259" key="6">
    <source>
        <dbReference type="Pfam" id="PF08281"/>
    </source>
</evidence>
<dbReference type="GO" id="GO:0006352">
    <property type="term" value="P:DNA-templated transcription initiation"/>
    <property type="evidence" value="ECO:0007669"/>
    <property type="project" value="InterPro"/>
</dbReference>
<evidence type="ECO:0000256" key="1">
    <source>
        <dbReference type="ARBA" id="ARBA00010641"/>
    </source>
</evidence>
<dbReference type="Pfam" id="PF04542">
    <property type="entry name" value="Sigma70_r2"/>
    <property type="match status" value="1"/>
</dbReference>
<protein>
    <submittedName>
        <fullName evidence="7">RNA polymerase, sigma-24 subunit, ECF subfamily</fullName>
    </submittedName>
</protein>
<dbReference type="Proteomes" id="UP000018439">
    <property type="component" value="Chromosome"/>
</dbReference>
<keyword evidence="4" id="KW-0804">Transcription</keyword>
<dbReference type="STRING" id="679937.Bcop_2047"/>
<keyword evidence="2" id="KW-0805">Transcription regulation</keyword>
<dbReference type="Gene3D" id="1.10.10.10">
    <property type="entry name" value="Winged helix-like DNA-binding domain superfamily/Winged helix DNA-binding domain"/>
    <property type="match status" value="1"/>
</dbReference>
<comment type="similarity">
    <text evidence="1">Belongs to the sigma-70 factor family. ECF subfamily.</text>
</comment>
<evidence type="ECO:0000256" key="3">
    <source>
        <dbReference type="ARBA" id="ARBA00023082"/>
    </source>
</evidence>
<evidence type="ECO:0000256" key="4">
    <source>
        <dbReference type="ARBA" id="ARBA00023163"/>
    </source>
</evidence>
<keyword evidence="3" id="KW-0731">Sigma factor</keyword>
<dbReference type="EMBL" id="CM001167">
    <property type="protein sequence ID" value="EGJ72221.1"/>
    <property type="molecule type" value="Genomic_DNA"/>
</dbReference>
<gene>
    <name evidence="7" type="ORF">Bcop_2047</name>
</gene>
<dbReference type="AlphaFoldDB" id="F3ZSY0"/>
<evidence type="ECO:0000313" key="7">
    <source>
        <dbReference type="EMBL" id="EGJ72221.1"/>
    </source>
</evidence>
<dbReference type="GO" id="GO:0003677">
    <property type="term" value="F:DNA binding"/>
    <property type="evidence" value="ECO:0007669"/>
    <property type="project" value="InterPro"/>
</dbReference>
<dbReference type="Pfam" id="PF08281">
    <property type="entry name" value="Sigma70_r4_2"/>
    <property type="match status" value="1"/>
</dbReference>
<dbReference type="NCBIfam" id="TIGR02937">
    <property type="entry name" value="sigma70-ECF"/>
    <property type="match status" value="1"/>
</dbReference>
<dbReference type="SUPFAM" id="SSF88659">
    <property type="entry name" value="Sigma3 and sigma4 domains of RNA polymerase sigma factors"/>
    <property type="match status" value="1"/>
</dbReference>
<dbReference type="GO" id="GO:0016987">
    <property type="term" value="F:sigma factor activity"/>
    <property type="evidence" value="ECO:0007669"/>
    <property type="project" value="UniProtKB-KW"/>
</dbReference>
<dbReference type="HOGENOM" id="CLU_047691_4_2_10"/>
<dbReference type="SUPFAM" id="SSF88946">
    <property type="entry name" value="Sigma2 domain of RNA polymerase sigma factors"/>
    <property type="match status" value="1"/>
</dbReference>
<dbReference type="Gene3D" id="1.10.1740.10">
    <property type="match status" value="1"/>
</dbReference>
<proteinExistence type="inferred from homology"/>
<evidence type="ECO:0000256" key="2">
    <source>
        <dbReference type="ARBA" id="ARBA00023015"/>
    </source>
</evidence>
<name>F3ZSY0_9BACE</name>
<dbReference type="OrthoDB" id="799938at2"/>
<accession>F3ZSY0</accession>
<keyword evidence="8" id="KW-1185">Reference proteome</keyword>
<feature type="domain" description="RNA polymerase sigma factor 70 region 4 type 2" evidence="6">
    <location>
        <begin position="128"/>
        <end position="180"/>
    </location>
</feature>
<dbReference type="InterPro" id="IPR013249">
    <property type="entry name" value="RNA_pol_sigma70_r4_t2"/>
</dbReference>